<dbReference type="Pfam" id="PF03114">
    <property type="entry name" value="BAR"/>
    <property type="match status" value="1"/>
</dbReference>
<dbReference type="InterPro" id="IPR008936">
    <property type="entry name" value="Rho_GTPase_activation_prot"/>
</dbReference>
<dbReference type="Gene3D" id="1.10.555.10">
    <property type="entry name" value="Rho GTPase activation protein"/>
    <property type="match status" value="1"/>
</dbReference>
<dbReference type="Gene3D" id="1.20.1270.60">
    <property type="entry name" value="Arfaptin homology (AH) domain/BAR domain"/>
    <property type="match status" value="1"/>
</dbReference>
<feature type="region of interest" description="Disordered" evidence="3">
    <location>
        <begin position="701"/>
        <end position="733"/>
    </location>
</feature>
<gene>
    <name evidence="5" type="primary">CSON010658</name>
</gene>
<dbReference type="AlphaFoldDB" id="A0A336M2M1"/>
<evidence type="ECO:0000313" key="5">
    <source>
        <dbReference type="EMBL" id="SSX24320.1"/>
    </source>
</evidence>
<dbReference type="InterPro" id="IPR000198">
    <property type="entry name" value="RhoGAP_dom"/>
</dbReference>
<feature type="domain" description="Rho-GAP" evidence="4">
    <location>
        <begin position="261"/>
        <end position="457"/>
    </location>
</feature>
<dbReference type="GO" id="GO:0035020">
    <property type="term" value="P:regulation of Rac protein signal transduction"/>
    <property type="evidence" value="ECO:0007669"/>
    <property type="project" value="TreeGrafter"/>
</dbReference>
<feature type="compositionally biased region" description="Low complexity" evidence="3">
    <location>
        <begin position="548"/>
        <end position="559"/>
    </location>
</feature>
<dbReference type="OMA" id="QPNAPNC"/>
<dbReference type="Pfam" id="PF00620">
    <property type="entry name" value="RhoGAP"/>
    <property type="match status" value="1"/>
</dbReference>
<dbReference type="VEuPathDB" id="VectorBase:CSON010658"/>
<evidence type="ECO:0000259" key="4">
    <source>
        <dbReference type="PROSITE" id="PS50238"/>
    </source>
</evidence>
<dbReference type="FunFam" id="1.10.555.10:FF:000001">
    <property type="entry name" value="Rho GTPase activating protein 44"/>
    <property type="match status" value="1"/>
</dbReference>
<feature type="region of interest" description="Disordered" evidence="3">
    <location>
        <begin position="477"/>
        <end position="658"/>
    </location>
</feature>
<evidence type="ECO:0000256" key="3">
    <source>
        <dbReference type="SAM" id="MobiDB-lite"/>
    </source>
</evidence>
<dbReference type="GO" id="GO:0032956">
    <property type="term" value="P:regulation of actin cytoskeleton organization"/>
    <property type="evidence" value="ECO:0007669"/>
    <property type="project" value="TreeGrafter"/>
</dbReference>
<feature type="compositionally biased region" description="Low complexity" evidence="3">
    <location>
        <begin position="717"/>
        <end position="731"/>
    </location>
</feature>
<dbReference type="PANTHER" id="PTHR14130">
    <property type="entry name" value="3BP-1 RELATED RHOGAP"/>
    <property type="match status" value="1"/>
</dbReference>
<feature type="compositionally biased region" description="Polar residues" evidence="3">
    <location>
        <begin position="506"/>
        <end position="547"/>
    </location>
</feature>
<dbReference type="SUPFAM" id="SSF48350">
    <property type="entry name" value="GTPase activation domain, GAP"/>
    <property type="match status" value="1"/>
</dbReference>
<name>A0A336M2M1_CULSO</name>
<dbReference type="InterPro" id="IPR027267">
    <property type="entry name" value="AH/BAR_dom_sf"/>
</dbReference>
<organism evidence="5">
    <name type="scientific">Culicoides sonorensis</name>
    <name type="common">Biting midge</name>
    <dbReference type="NCBI Taxonomy" id="179676"/>
    <lineage>
        <taxon>Eukaryota</taxon>
        <taxon>Metazoa</taxon>
        <taxon>Ecdysozoa</taxon>
        <taxon>Arthropoda</taxon>
        <taxon>Hexapoda</taxon>
        <taxon>Insecta</taxon>
        <taxon>Pterygota</taxon>
        <taxon>Neoptera</taxon>
        <taxon>Endopterygota</taxon>
        <taxon>Diptera</taxon>
        <taxon>Nematocera</taxon>
        <taxon>Chironomoidea</taxon>
        <taxon>Ceratopogonidae</taxon>
        <taxon>Ceratopogoninae</taxon>
        <taxon>Culicoides</taxon>
        <taxon>Monoculicoides</taxon>
    </lineage>
</organism>
<dbReference type="PANTHER" id="PTHR14130:SF14">
    <property type="entry name" value="RHO GTPASE-ACTIVATING PROTEIN 92B"/>
    <property type="match status" value="1"/>
</dbReference>
<feature type="compositionally biased region" description="Polar residues" evidence="3">
    <location>
        <begin position="588"/>
        <end position="610"/>
    </location>
</feature>
<dbReference type="GO" id="GO:0005737">
    <property type="term" value="C:cytoplasm"/>
    <property type="evidence" value="ECO:0007669"/>
    <property type="project" value="InterPro"/>
</dbReference>
<dbReference type="SUPFAM" id="SSF103657">
    <property type="entry name" value="BAR/IMD domain-like"/>
    <property type="match status" value="1"/>
</dbReference>
<keyword evidence="1" id="KW-0343">GTPase activation</keyword>
<dbReference type="EMBL" id="UFQT01000439">
    <property type="protein sequence ID" value="SSX24320.1"/>
    <property type="molecule type" value="Genomic_DNA"/>
</dbReference>
<proteinExistence type="predicted"/>
<dbReference type="InterPro" id="IPR004148">
    <property type="entry name" value="BAR_dom"/>
</dbReference>
<sequence length="842" mass="95165">MKKQFQKFKEKADNLVRPRVSDRDTELRDVEARVDRFKKVLRTLEKKILPTYAMGLSGDAAARKARCQKIHEYNLGITMEELVKELPDTCSLRQSLDNCAKGQKIMAETKVNNDTSVEEDVCKKLSQISEHIATIQKQKSIENKCASDYEQAKNKYTNAKKAQESSSTAKFAEHAVKIETYKDEMDECETRLDKERDIYACCMYDLLAEEEAIINSLVQFVTLQEIYFRTSMNHANHVLKEMKQVRVHKKVFGVPLEEHLASLNSLRESDKEPESDIAFVIEYCVCFLLEKGFQEEGLFRVGHTAHKLSRLKSAMDAGIINYKNLPDIQDPHVIAALLKNYLRSLPDPLLTYELYKDFISVASIPQEQALKQEILRVLRRLPKANYDNLRYLMAFFSEFKEQISKTRMTTQNISIVISPNLLWAENEKDQGYSEQVSSTAAVNTIVEQLVSDYLYFFGEPVVFYKTLKNPVCKAKNGRMSASADHSDENGGFSTDGDRENPLTAAVMSQSMGPPTIANSNFAKTHTPRSSDGTNQINLQSTNIPRTGSNNSMSDSSSPPQRSPRPARRKHNKAPAPTPTHEKHEAETQTKTVFRTSSDATPVSKSTIKRTTSNEDMRRNDDNNVTNPLYGYHTISRSSVRENRPSRPSPAPRNTMKFDDGKIYANFDLPVTIREKPAIPERPANLPVRPNSINRSLADHFKAEQSPPAEMTRKPSDSEYPSGSSGSTSSHETQLERIQSFSIDKQQVSFIDIGTNNGEKRSKRKSSQERSLDLPTEDPINTTNTESNNNSNNYEYSLQQVPRSPREGKLKRPQVPAPPPPTIINPNVKQECAQNITSDSTNL</sequence>
<dbReference type="InterPro" id="IPR047165">
    <property type="entry name" value="RHG17/44/SH3BP1-like"/>
</dbReference>
<evidence type="ECO:0000256" key="2">
    <source>
        <dbReference type="ARBA" id="ARBA00022553"/>
    </source>
</evidence>
<accession>A0A336M2M1</accession>
<evidence type="ECO:0000256" key="1">
    <source>
        <dbReference type="ARBA" id="ARBA00022468"/>
    </source>
</evidence>
<feature type="compositionally biased region" description="Low complexity" evidence="3">
    <location>
        <begin position="780"/>
        <end position="796"/>
    </location>
</feature>
<dbReference type="PROSITE" id="PS50238">
    <property type="entry name" value="RHOGAP"/>
    <property type="match status" value="1"/>
</dbReference>
<dbReference type="GO" id="GO:0005096">
    <property type="term" value="F:GTPase activator activity"/>
    <property type="evidence" value="ECO:0007669"/>
    <property type="project" value="UniProtKB-KW"/>
</dbReference>
<feature type="compositionally biased region" description="Basic and acidic residues" evidence="3">
    <location>
        <begin position="611"/>
        <end position="621"/>
    </location>
</feature>
<reference evidence="5" key="1">
    <citation type="submission" date="2018-07" db="EMBL/GenBank/DDBJ databases">
        <authorList>
            <person name="Quirk P.G."/>
            <person name="Krulwich T.A."/>
        </authorList>
    </citation>
    <scope>NUCLEOTIDE SEQUENCE</scope>
</reference>
<protein>
    <submittedName>
        <fullName evidence="5">CSON010658 protein</fullName>
    </submittedName>
</protein>
<feature type="region of interest" description="Disordered" evidence="3">
    <location>
        <begin position="751"/>
        <end position="828"/>
    </location>
</feature>
<keyword evidence="2" id="KW-0597">Phosphoprotein</keyword>
<dbReference type="SMART" id="SM00324">
    <property type="entry name" value="RhoGAP"/>
    <property type="match status" value="1"/>
</dbReference>
<dbReference type="GO" id="GO:0007165">
    <property type="term" value="P:signal transduction"/>
    <property type="evidence" value="ECO:0007669"/>
    <property type="project" value="InterPro"/>
</dbReference>